<dbReference type="InterPro" id="IPR027417">
    <property type="entry name" value="P-loop_NTPase"/>
</dbReference>
<keyword evidence="3 5" id="KW-0347">Helicase</keyword>
<dbReference type="Pfam" id="PF02689">
    <property type="entry name" value="Herpes_Helicase"/>
    <property type="match status" value="1"/>
</dbReference>
<evidence type="ECO:0000259" key="8">
    <source>
        <dbReference type="Pfam" id="PF21530"/>
    </source>
</evidence>
<gene>
    <name evidence="9" type="ORF">AXF42_Ash010691</name>
</gene>
<dbReference type="OrthoDB" id="1929541at2759"/>
<keyword evidence="4 5" id="KW-0067">ATP-binding</keyword>
<dbReference type="Proteomes" id="UP000236161">
    <property type="component" value="Unassembled WGS sequence"/>
</dbReference>
<evidence type="ECO:0000313" key="10">
    <source>
        <dbReference type="Proteomes" id="UP000236161"/>
    </source>
</evidence>
<keyword evidence="10" id="KW-1185">Reference proteome</keyword>
<dbReference type="EMBL" id="KZ452014">
    <property type="protein sequence ID" value="PKA51251.1"/>
    <property type="molecule type" value="Genomic_DNA"/>
</dbReference>
<keyword evidence="5" id="KW-0234">DNA repair</keyword>
<evidence type="ECO:0000259" key="6">
    <source>
        <dbReference type="Pfam" id="PF02689"/>
    </source>
</evidence>
<dbReference type="GO" id="GO:0006310">
    <property type="term" value="P:DNA recombination"/>
    <property type="evidence" value="ECO:0007669"/>
    <property type="project" value="UniProtKB-KW"/>
</dbReference>
<dbReference type="GO" id="GO:0000723">
    <property type="term" value="P:telomere maintenance"/>
    <property type="evidence" value="ECO:0007669"/>
    <property type="project" value="InterPro"/>
</dbReference>
<keyword evidence="1 5" id="KW-0547">Nucleotide-binding</keyword>
<dbReference type="GO" id="GO:0006281">
    <property type="term" value="P:DNA repair"/>
    <property type="evidence" value="ECO:0007669"/>
    <property type="project" value="UniProtKB-KW"/>
</dbReference>
<name>A0A2I0A6T2_9ASPA</name>
<dbReference type="Pfam" id="PF05970">
    <property type="entry name" value="PIF1"/>
    <property type="match status" value="1"/>
</dbReference>
<comment type="cofactor">
    <cofactor evidence="5">
        <name>Mg(2+)</name>
        <dbReference type="ChEBI" id="CHEBI:18420"/>
    </cofactor>
</comment>
<dbReference type="InterPro" id="IPR049163">
    <property type="entry name" value="Pif1-like_2B_dom"/>
</dbReference>
<evidence type="ECO:0000313" key="9">
    <source>
        <dbReference type="EMBL" id="PKA51251.1"/>
    </source>
</evidence>
<evidence type="ECO:0000256" key="4">
    <source>
        <dbReference type="ARBA" id="ARBA00022840"/>
    </source>
</evidence>
<dbReference type="InterPro" id="IPR003840">
    <property type="entry name" value="DNA_helicase_dom"/>
</dbReference>
<dbReference type="SUPFAM" id="SSF52540">
    <property type="entry name" value="P-loop containing nucleoside triphosphate hydrolases"/>
    <property type="match status" value="2"/>
</dbReference>
<sequence length="859" mass="98497">MMHEPCGKDNPKNICMGKKGYCKSRYPKAYSEYTMQGEDSYPIYKRRNNGITVKVRKATLDNRWVVPYNSYLLCRFDCHLNVEICSSVNSVKYLYKYIYKGHDKIAFNVSEPKNSELMIDEIAQFQAGRWISPPEALWRIYTFTLNEMNLPVATLQVHLPYRHCVTFQENQDLQKILSVDFYKTTMLTEFFKLNAEDNEAKNILYKHLPEYYTWDSSSKIWTKRKQRQVIGRIALANPVEGERYYLRLLLNHVKGPTSFEDLKIYQNIKYNSFQESATARGLLESNNNIHECLAEAAVFKMPDAFRRLFATLLVFSTPENPEALFDDYYTELSEDFRHGISNSDDIYDATISSIDSFLQGIGKNILNYITWKEVEDELSIQPSMEEINLVSMLNSEQRSIYDTIIQSIDSKEVAAFFIDGPGGTGKTFLYKALLAYVRSRKEIALATATSGVAASILPGGRTAHSRFKISLSINDASTCNISKQSGTAELLRQSKLIIWDEVTMARKYYVEALHKTLQDIMECDMIFGGKTIILGGDFRQILPIIPGESEDVSINNSIMMSFLWPYLRKMHLTRNMRAIKDPEYSEYVLKIENEEETTIRENWITLPDKLITSYNQSEDDSIQNLISDIYTDNSDVIGLHNFADMAILAAKNEYVDKINNMIIDKFPGEQKEYYSFDSILESQDNMLLNTDFLNDLSPSGLPPHKLILKENCPVILPRNLDPASGLSNGSRLICKKFDKNVIEAEIITGNQKGKHVLLPRIPLQSSEVSKLPFKFIKEQFPIKLCFAMTINKSQGQTLSKVGVYLPEPVFAHEQLYVALSRTTSSDTIRVLIKPTNQRDIHKNATRNVVHKKLLVHYNI</sequence>
<dbReference type="GO" id="GO:0005524">
    <property type="term" value="F:ATP binding"/>
    <property type="evidence" value="ECO:0007669"/>
    <property type="project" value="UniProtKB-KW"/>
</dbReference>
<evidence type="ECO:0000256" key="3">
    <source>
        <dbReference type="ARBA" id="ARBA00022806"/>
    </source>
</evidence>
<proteinExistence type="inferred from homology"/>
<evidence type="ECO:0000256" key="1">
    <source>
        <dbReference type="ARBA" id="ARBA00022741"/>
    </source>
</evidence>
<dbReference type="AlphaFoldDB" id="A0A2I0A6T2"/>
<dbReference type="InterPro" id="IPR010285">
    <property type="entry name" value="DNA_helicase_pif1-like_DEAD"/>
</dbReference>
<keyword evidence="5" id="KW-0233">DNA recombination</keyword>
<protein>
    <recommendedName>
        <fullName evidence="5">ATP-dependent DNA helicase</fullName>
        <ecNumber evidence="5">5.6.2.3</ecNumber>
    </recommendedName>
</protein>
<evidence type="ECO:0000259" key="7">
    <source>
        <dbReference type="Pfam" id="PF05970"/>
    </source>
</evidence>
<dbReference type="STRING" id="1088818.A0A2I0A6T2"/>
<evidence type="ECO:0000256" key="2">
    <source>
        <dbReference type="ARBA" id="ARBA00022801"/>
    </source>
</evidence>
<feature type="domain" description="DNA replication helicase" evidence="6">
    <location>
        <begin position="786"/>
        <end position="845"/>
    </location>
</feature>
<evidence type="ECO:0000256" key="5">
    <source>
        <dbReference type="RuleBase" id="RU363044"/>
    </source>
</evidence>
<dbReference type="EC" id="5.6.2.3" evidence="5"/>
<organism evidence="9 10">
    <name type="scientific">Apostasia shenzhenica</name>
    <dbReference type="NCBI Taxonomy" id="1088818"/>
    <lineage>
        <taxon>Eukaryota</taxon>
        <taxon>Viridiplantae</taxon>
        <taxon>Streptophyta</taxon>
        <taxon>Embryophyta</taxon>
        <taxon>Tracheophyta</taxon>
        <taxon>Spermatophyta</taxon>
        <taxon>Magnoliopsida</taxon>
        <taxon>Liliopsida</taxon>
        <taxon>Asparagales</taxon>
        <taxon>Orchidaceae</taxon>
        <taxon>Apostasioideae</taxon>
        <taxon>Apostasia</taxon>
    </lineage>
</organism>
<dbReference type="FunFam" id="3.40.50.300:FF:002884">
    <property type="entry name" value="ATP-dependent DNA helicase"/>
    <property type="match status" value="1"/>
</dbReference>
<feature type="domain" description="DNA helicase Pif1-like 2B" evidence="8">
    <location>
        <begin position="691"/>
        <end position="734"/>
    </location>
</feature>
<dbReference type="Pfam" id="PF21530">
    <property type="entry name" value="Pif1_2B_dom"/>
    <property type="match status" value="1"/>
</dbReference>
<keyword evidence="5" id="KW-0227">DNA damage</keyword>
<dbReference type="PANTHER" id="PTHR10492:SF94">
    <property type="entry name" value="ATP-DEPENDENT DNA HELICASE"/>
    <property type="match status" value="1"/>
</dbReference>
<feature type="domain" description="DNA helicase Pif1-like DEAD-box helicase" evidence="7">
    <location>
        <begin position="392"/>
        <end position="581"/>
    </location>
</feature>
<dbReference type="Gene3D" id="3.40.50.300">
    <property type="entry name" value="P-loop containing nucleotide triphosphate hydrolases"/>
    <property type="match status" value="2"/>
</dbReference>
<accession>A0A2I0A6T2</accession>
<dbReference type="CDD" id="cd18809">
    <property type="entry name" value="SF1_C_RecD"/>
    <property type="match status" value="1"/>
</dbReference>
<dbReference type="PANTHER" id="PTHR10492">
    <property type="match status" value="1"/>
</dbReference>
<comment type="catalytic activity">
    <reaction evidence="5">
        <text>ATP + H2O = ADP + phosphate + H(+)</text>
        <dbReference type="Rhea" id="RHEA:13065"/>
        <dbReference type="ChEBI" id="CHEBI:15377"/>
        <dbReference type="ChEBI" id="CHEBI:15378"/>
        <dbReference type="ChEBI" id="CHEBI:30616"/>
        <dbReference type="ChEBI" id="CHEBI:43474"/>
        <dbReference type="ChEBI" id="CHEBI:456216"/>
        <dbReference type="EC" id="5.6.2.3"/>
    </reaction>
</comment>
<keyword evidence="2 5" id="KW-0378">Hydrolase</keyword>
<reference evidence="9 10" key="1">
    <citation type="journal article" date="2017" name="Nature">
        <title>The Apostasia genome and the evolution of orchids.</title>
        <authorList>
            <person name="Zhang G.Q."/>
            <person name="Liu K.W."/>
            <person name="Li Z."/>
            <person name="Lohaus R."/>
            <person name="Hsiao Y.Y."/>
            <person name="Niu S.C."/>
            <person name="Wang J.Y."/>
            <person name="Lin Y.C."/>
            <person name="Xu Q."/>
            <person name="Chen L.J."/>
            <person name="Yoshida K."/>
            <person name="Fujiwara S."/>
            <person name="Wang Z.W."/>
            <person name="Zhang Y.Q."/>
            <person name="Mitsuda N."/>
            <person name="Wang M."/>
            <person name="Liu G.H."/>
            <person name="Pecoraro L."/>
            <person name="Huang H.X."/>
            <person name="Xiao X.J."/>
            <person name="Lin M."/>
            <person name="Wu X.Y."/>
            <person name="Wu W.L."/>
            <person name="Chen Y.Y."/>
            <person name="Chang S.B."/>
            <person name="Sakamoto S."/>
            <person name="Ohme-Takagi M."/>
            <person name="Yagi M."/>
            <person name="Zeng S.J."/>
            <person name="Shen C.Y."/>
            <person name="Yeh C.M."/>
            <person name="Luo Y.B."/>
            <person name="Tsai W.C."/>
            <person name="Van de Peer Y."/>
            <person name="Liu Z.J."/>
        </authorList>
    </citation>
    <scope>NUCLEOTIDE SEQUENCE [LARGE SCALE GENOMIC DNA]</scope>
    <source>
        <strain evidence="10">cv. Shenzhen</strain>
        <tissue evidence="9">Stem</tissue>
    </source>
</reference>
<dbReference type="GO" id="GO:0043139">
    <property type="term" value="F:5'-3' DNA helicase activity"/>
    <property type="evidence" value="ECO:0007669"/>
    <property type="project" value="UniProtKB-EC"/>
</dbReference>
<comment type="similarity">
    <text evidence="5">Belongs to the helicase family.</text>
</comment>
<dbReference type="GO" id="GO:0016887">
    <property type="term" value="F:ATP hydrolysis activity"/>
    <property type="evidence" value="ECO:0007669"/>
    <property type="project" value="RHEA"/>
</dbReference>